<gene>
    <name evidence="3" type="ORF">EVA_05214</name>
</gene>
<dbReference type="PANTHER" id="PTHR44196">
    <property type="entry name" value="DEHYDROGENASE/REDUCTASE SDR FAMILY MEMBER 7B"/>
    <property type="match status" value="1"/>
</dbReference>
<dbReference type="Gene3D" id="3.40.50.720">
    <property type="entry name" value="NAD(P)-binding Rossmann-like Domain"/>
    <property type="match status" value="1"/>
</dbReference>
<dbReference type="AlphaFoldDB" id="J9H084"/>
<name>J9H084_9ZZZZ</name>
<accession>J9H084</accession>
<evidence type="ECO:0000256" key="1">
    <source>
        <dbReference type="ARBA" id="ARBA00006484"/>
    </source>
</evidence>
<dbReference type="PANTHER" id="PTHR44196:SF1">
    <property type="entry name" value="DEHYDROGENASE_REDUCTASE SDR FAMILY MEMBER 7B"/>
    <property type="match status" value="1"/>
</dbReference>
<dbReference type="GO" id="GO:0016020">
    <property type="term" value="C:membrane"/>
    <property type="evidence" value="ECO:0007669"/>
    <property type="project" value="TreeGrafter"/>
</dbReference>
<reference evidence="3" key="1">
    <citation type="journal article" date="2012" name="PLoS ONE">
        <title>Gene sets for utilization of primary and secondary nutrition supplies in the distal gut of endangered iberian lynx.</title>
        <authorList>
            <person name="Alcaide M."/>
            <person name="Messina E."/>
            <person name="Richter M."/>
            <person name="Bargiela R."/>
            <person name="Peplies J."/>
            <person name="Huws S.A."/>
            <person name="Newbold C.J."/>
            <person name="Golyshin P.N."/>
            <person name="Simon M.A."/>
            <person name="Lopez G."/>
            <person name="Yakimov M.M."/>
            <person name="Ferrer M."/>
        </authorList>
    </citation>
    <scope>NUCLEOTIDE SEQUENCE</scope>
</reference>
<dbReference type="EMBL" id="AMCI01001092">
    <property type="protein sequence ID" value="EJX06680.1"/>
    <property type="molecule type" value="Genomic_DNA"/>
</dbReference>
<dbReference type="InterPro" id="IPR002347">
    <property type="entry name" value="SDR_fam"/>
</dbReference>
<protein>
    <submittedName>
        <fullName evidence="3">Short-chain dehydrogenase/reductase sDR</fullName>
    </submittedName>
</protein>
<sequence>MRTVAICGATGGIGQALVHAYAEPGTRLLLAGRNSDVLKKLQQDCRAEGLEVDIEAFDIRDTVSVTRWCQKAVDCQTTRLILAAGVSASVEAVRLSDGRTVYWPETTSD</sequence>
<proteinExistence type="inferred from homology"/>
<comment type="caution">
    <text evidence="3">The sequence shown here is derived from an EMBL/GenBank/DDBJ whole genome shotgun (WGS) entry which is preliminary data.</text>
</comment>
<feature type="non-terminal residue" evidence="3">
    <location>
        <position position="109"/>
    </location>
</feature>
<evidence type="ECO:0000256" key="2">
    <source>
        <dbReference type="ARBA" id="ARBA00023002"/>
    </source>
</evidence>
<dbReference type="Pfam" id="PF00106">
    <property type="entry name" value="adh_short"/>
    <property type="match status" value="1"/>
</dbReference>
<evidence type="ECO:0000313" key="3">
    <source>
        <dbReference type="EMBL" id="EJX06680.1"/>
    </source>
</evidence>
<dbReference type="SUPFAM" id="SSF51735">
    <property type="entry name" value="NAD(P)-binding Rossmann-fold domains"/>
    <property type="match status" value="1"/>
</dbReference>
<organism evidence="3">
    <name type="scientific">gut metagenome</name>
    <dbReference type="NCBI Taxonomy" id="749906"/>
    <lineage>
        <taxon>unclassified sequences</taxon>
        <taxon>metagenomes</taxon>
        <taxon>organismal metagenomes</taxon>
    </lineage>
</organism>
<dbReference type="GO" id="GO:0016491">
    <property type="term" value="F:oxidoreductase activity"/>
    <property type="evidence" value="ECO:0007669"/>
    <property type="project" value="UniProtKB-KW"/>
</dbReference>
<comment type="similarity">
    <text evidence="1">Belongs to the short-chain dehydrogenases/reductases (SDR) family.</text>
</comment>
<keyword evidence="2" id="KW-0560">Oxidoreductase</keyword>
<dbReference type="InterPro" id="IPR036291">
    <property type="entry name" value="NAD(P)-bd_dom_sf"/>
</dbReference>